<evidence type="ECO:0000313" key="4">
    <source>
        <dbReference type="Proteomes" id="UP000045706"/>
    </source>
</evidence>
<dbReference type="Proteomes" id="UP000044602">
    <property type="component" value="Unassembled WGS sequence"/>
</dbReference>
<organism evidence="1 3">
    <name type="scientific">Verticillium longisporum</name>
    <name type="common">Verticillium dahliae var. longisporum</name>
    <dbReference type="NCBI Taxonomy" id="100787"/>
    <lineage>
        <taxon>Eukaryota</taxon>
        <taxon>Fungi</taxon>
        <taxon>Dikarya</taxon>
        <taxon>Ascomycota</taxon>
        <taxon>Pezizomycotina</taxon>
        <taxon>Sordariomycetes</taxon>
        <taxon>Hypocreomycetidae</taxon>
        <taxon>Glomerellales</taxon>
        <taxon>Plectosphaerellaceae</taxon>
        <taxon>Verticillium</taxon>
    </lineage>
</organism>
<sequence length="212" mass="23787">MATQPYLQVDQLLGESNYRHWKFIVTTFLKCKRCDEFLTTSIPPPDDPVDRAVWRDKKAMAMSTLVDSIHPSMLDRLEGAGWDIADRDPFHLWTAIPQVLQKMPAGAVMDLTREFATIESGDFPTLHAFLARALTLKRHLCELAGGDTPIFTYFLLNGIRKQYPALCEKHAAMGAVDWTAVVLDICHKANAQELSNSSLAAVQGLGFEKRRV</sequence>
<name>A0A0G4MPQ2_VERLO</name>
<evidence type="ECO:0000313" key="2">
    <source>
        <dbReference type="EMBL" id="CRK46784.1"/>
    </source>
</evidence>
<dbReference type="EMBL" id="CVQH01023972">
    <property type="protein sequence ID" value="CRK36216.1"/>
    <property type="molecule type" value="Genomic_DNA"/>
</dbReference>
<evidence type="ECO:0008006" key="5">
    <source>
        <dbReference type="Google" id="ProtNLM"/>
    </source>
</evidence>
<gene>
    <name evidence="1" type="ORF">BN1708_006981</name>
    <name evidence="2" type="ORF">BN1723_007244</name>
</gene>
<dbReference type="AlphaFoldDB" id="A0A0G4MPQ2"/>
<evidence type="ECO:0000313" key="3">
    <source>
        <dbReference type="Proteomes" id="UP000044602"/>
    </source>
</evidence>
<dbReference type="EMBL" id="CVQI01036050">
    <property type="protein sequence ID" value="CRK46784.1"/>
    <property type="molecule type" value="Genomic_DNA"/>
</dbReference>
<evidence type="ECO:0000313" key="1">
    <source>
        <dbReference type="EMBL" id="CRK36216.1"/>
    </source>
</evidence>
<proteinExistence type="predicted"/>
<dbReference type="STRING" id="100787.A0A0G4MPQ2"/>
<keyword evidence="3" id="KW-1185">Reference proteome</keyword>
<reference evidence="3 4" key="1">
    <citation type="submission" date="2015-05" db="EMBL/GenBank/DDBJ databases">
        <authorList>
            <person name="Fogelqvist Johan"/>
        </authorList>
    </citation>
    <scope>NUCLEOTIDE SEQUENCE [LARGE SCALE GENOMIC DNA]</scope>
    <source>
        <strain evidence="1">VL1</strain>
        <strain evidence="2">VL2</strain>
    </source>
</reference>
<protein>
    <recommendedName>
        <fullName evidence="5">DUF4219 domain-containing protein</fullName>
    </recommendedName>
</protein>
<accession>A0A0G4MPQ2</accession>
<dbReference type="Proteomes" id="UP000045706">
    <property type="component" value="Unassembled WGS sequence"/>
</dbReference>